<name>A0A1X6NF98_9APHY</name>
<feature type="compositionally biased region" description="Basic and acidic residues" evidence="1">
    <location>
        <begin position="259"/>
        <end position="277"/>
    </location>
</feature>
<reference evidence="2 3" key="1">
    <citation type="submission" date="2017-04" db="EMBL/GenBank/DDBJ databases">
        <title>Genome Sequence of the Model Brown-Rot Fungus Postia placenta SB12.</title>
        <authorList>
            <consortium name="DOE Joint Genome Institute"/>
            <person name="Gaskell J."/>
            <person name="Kersten P."/>
            <person name="Larrondo L.F."/>
            <person name="Canessa P."/>
            <person name="Martinez D."/>
            <person name="Hibbett D."/>
            <person name="Schmoll M."/>
            <person name="Kubicek C.P."/>
            <person name="Martinez A.T."/>
            <person name="Yadav J."/>
            <person name="Master E."/>
            <person name="Magnuson J.K."/>
            <person name="James T."/>
            <person name="Yaver D."/>
            <person name="Berka R."/>
            <person name="Labutti K."/>
            <person name="Lipzen A."/>
            <person name="Aerts A."/>
            <person name="Barry K."/>
            <person name="Henrissat B."/>
            <person name="Blanchette R."/>
            <person name="Grigoriev I."/>
            <person name="Cullen D."/>
        </authorList>
    </citation>
    <scope>NUCLEOTIDE SEQUENCE [LARGE SCALE GENOMIC DNA]</scope>
    <source>
        <strain evidence="2 3">MAD-698-R-SB12</strain>
    </source>
</reference>
<evidence type="ECO:0000256" key="1">
    <source>
        <dbReference type="SAM" id="MobiDB-lite"/>
    </source>
</evidence>
<dbReference type="RefSeq" id="XP_024344101.1">
    <property type="nucleotide sequence ID" value="XM_024483983.1"/>
</dbReference>
<keyword evidence="3" id="KW-1185">Reference proteome</keyword>
<feature type="region of interest" description="Disordered" evidence="1">
    <location>
        <begin position="248"/>
        <end position="296"/>
    </location>
</feature>
<dbReference type="Gene3D" id="3.40.50.1820">
    <property type="entry name" value="alpha/beta hydrolase"/>
    <property type="match status" value="1"/>
</dbReference>
<dbReference type="Proteomes" id="UP000194127">
    <property type="component" value="Unassembled WGS sequence"/>
</dbReference>
<dbReference type="GeneID" id="36328932"/>
<gene>
    <name evidence="2" type="ORF">POSPLADRAFT_1130716</name>
</gene>
<feature type="compositionally biased region" description="Basic and acidic residues" evidence="1">
    <location>
        <begin position="285"/>
        <end position="296"/>
    </location>
</feature>
<dbReference type="InterPro" id="IPR029058">
    <property type="entry name" value="AB_hydrolase_fold"/>
</dbReference>
<accession>A0A1X6NF98</accession>
<dbReference type="OrthoDB" id="5592486at2759"/>
<organism evidence="2 3">
    <name type="scientific">Postia placenta MAD-698-R-SB12</name>
    <dbReference type="NCBI Taxonomy" id="670580"/>
    <lineage>
        <taxon>Eukaryota</taxon>
        <taxon>Fungi</taxon>
        <taxon>Dikarya</taxon>
        <taxon>Basidiomycota</taxon>
        <taxon>Agaricomycotina</taxon>
        <taxon>Agaricomycetes</taxon>
        <taxon>Polyporales</taxon>
        <taxon>Adustoporiaceae</taxon>
        <taxon>Rhodonia</taxon>
    </lineage>
</organism>
<dbReference type="SUPFAM" id="SSF53474">
    <property type="entry name" value="alpha/beta-Hydrolases"/>
    <property type="match status" value="1"/>
</dbReference>
<evidence type="ECO:0000313" key="3">
    <source>
        <dbReference type="Proteomes" id="UP000194127"/>
    </source>
</evidence>
<feature type="non-terminal residue" evidence="2">
    <location>
        <position position="1"/>
    </location>
</feature>
<dbReference type="EMBL" id="KZ110591">
    <property type="protein sequence ID" value="OSX67307.1"/>
    <property type="molecule type" value="Genomic_DNA"/>
</dbReference>
<evidence type="ECO:0000313" key="2">
    <source>
        <dbReference type="EMBL" id="OSX67307.1"/>
    </source>
</evidence>
<dbReference type="AlphaFoldDB" id="A0A1X6NF98"/>
<proteinExistence type="predicted"/>
<dbReference type="STRING" id="670580.A0A1X6NF98"/>
<protein>
    <recommendedName>
        <fullName evidence="4">GPI inositol-deacylase</fullName>
    </recommendedName>
</protein>
<sequence length="296" mass="32920">VLMTRVPATSTPIDRAKVLLDKISEVYPGRSVHLIGKHPRASPHWRAHADRRQRALGHSMGGLDCRWLTTHLTDRPFRVLSVTTISTPHRGSSFADHFLSTVGPARMPSVLSLLDLLPNGGGDGKAFEFLTVENMRRFNEQTPDVEGVRYFSWGAVYDPGLIDTWKWPHSVVMEKEGPNDGLVSLKSAKWGTYLGTLEGVNHLELIGWVNTARYKWAEIMGREVKFKPVTFYLGIADHLARVVEGQEHAPGDAAGSSGERAETRREGERAAMADSLDKGGSFMSKRGESEERGRRH</sequence>
<evidence type="ECO:0008006" key="4">
    <source>
        <dbReference type="Google" id="ProtNLM"/>
    </source>
</evidence>